<dbReference type="KEGG" id="luo:HHL09_17755"/>
<dbReference type="EMBL" id="CP051774">
    <property type="protein sequence ID" value="QJE97549.1"/>
    <property type="molecule type" value="Genomic_DNA"/>
</dbReference>
<dbReference type="Proteomes" id="UP000501812">
    <property type="component" value="Chromosome"/>
</dbReference>
<gene>
    <name evidence="2" type="ORF">HHL09_17755</name>
</gene>
<proteinExistence type="predicted"/>
<keyword evidence="1" id="KW-0812">Transmembrane</keyword>
<evidence type="ECO:0000256" key="1">
    <source>
        <dbReference type="SAM" id="Phobius"/>
    </source>
</evidence>
<keyword evidence="1" id="KW-0472">Membrane</keyword>
<feature type="transmembrane region" description="Helical" evidence="1">
    <location>
        <begin position="12"/>
        <end position="33"/>
    </location>
</feature>
<accession>A0A858RMF5</accession>
<evidence type="ECO:0000313" key="2">
    <source>
        <dbReference type="EMBL" id="QJE97549.1"/>
    </source>
</evidence>
<reference evidence="2 3" key="1">
    <citation type="submission" date="2020-04" db="EMBL/GenBank/DDBJ databases">
        <title>Luteolibacter sp. G-1-1-1 isolated from soil.</title>
        <authorList>
            <person name="Dahal R.H."/>
        </authorList>
    </citation>
    <scope>NUCLEOTIDE SEQUENCE [LARGE SCALE GENOMIC DNA]</scope>
    <source>
        <strain evidence="2 3">G-1-1-1</strain>
    </source>
</reference>
<keyword evidence="1" id="KW-1133">Transmembrane helix</keyword>
<name>A0A858RMF5_9BACT</name>
<evidence type="ECO:0000313" key="3">
    <source>
        <dbReference type="Proteomes" id="UP000501812"/>
    </source>
</evidence>
<feature type="transmembrane region" description="Helical" evidence="1">
    <location>
        <begin position="45"/>
        <end position="67"/>
    </location>
</feature>
<feature type="transmembrane region" description="Helical" evidence="1">
    <location>
        <begin position="119"/>
        <end position="139"/>
    </location>
</feature>
<feature type="transmembrane region" description="Helical" evidence="1">
    <location>
        <begin position="88"/>
        <end position="113"/>
    </location>
</feature>
<sequence length="165" mass="17992">MNDRLRSFLFNGCLGVPGSLLQIVAWFFLISAMGEVSSRGSALDLLAALAVPVVLAAFLIGRLMVLARDLLTGALRVPQNKKDWILSLINPIAVWIFLAGIISQVVVLCSSFAKDNHAASVRSGATLLAFMAASIAVQISDDRLQKRIRQEWKEQWTGRPDKEGS</sequence>
<keyword evidence="3" id="KW-1185">Reference proteome</keyword>
<protein>
    <submittedName>
        <fullName evidence="2">Uncharacterized protein</fullName>
    </submittedName>
</protein>
<dbReference type="RefSeq" id="WP_169455975.1">
    <property type="nucleotide sequence ID" value="NZ_CP051774.1"/>
</dbReference>
<organism evidence="2 3">
    <name type="scientific">Luteolibacter luteus</name>
    <dbReference type="NCBI Taxonomy" id="2728835"/>
    <lineage>
        <taxon>Bacteria</taxon>
        <taxon>Pseudomonadati</taxon>
        <taxon>Verrucomicrobiota</taxon>
        <taxon>Verrucomicrobiia</taxon>
        <taxon>Verrucomicrobiales</taxon>
        <taxon>Verrucomicrobiaceae</taxon>
        <taxon>Luteolibacter</taxon>
    </lineage>
</organism>
<dbReference type="AlphaFoldDB" id="A0A858RMF5"/>